<dbReference type="Pfam" id="PF00156">
    <property type="entry name" value="Pribosyltran"/>
    <property type="match status" value="1"/>
</dbReference>
<evidence type="ECO:0000259" key="3">
    <source>
        <dbReference type="Pfam" id="PF00156"/>
    </source>
</evidence>
<dbReference type="AlphaFoldDB" id="G4SXE2"/>
<dbReference type="STRING" id="1091494.MEALZ_3648"/>
<dbReference type="GO" id="GO:0016757">
    <property type="term" value="F:glycosyltransferase activity"/>
    <property type="evidence" value="ECO:0007669"/>
    <property type="project" value="UniProtKB-KW"/>
</dbReference>
<evidence type="ECO:0000256" key="2">
    <source>
        <dbReference type="ARBA" id="ARBA00022679"/>
    </source>
</evidence>
<dbReference type="PANTHER" id="PTHR43363:SF3">
    <property type="entry name" value="XANTHINE-GUANINE PHOSPHORIBOSYLTRANSFERASE"/>
    <property type="match status" value="1"/>
</dbReference>
<dbReference type="PANTHER" id="PTHR43363">
    <property type="entry name" value="HYPOXANTHINE PHOSPHORIBOSYLTRANSFERASE"/>
    <property type="match status" value="1"/>
</dbReference>
<keyword evidence="2" id="KW-0808">Transferase</keyword>
<organism evidence="4 5">
    <name type="scientific">Methylotuvimicrobium alcaliphilum (strain DSM 19304 / NCIMB 14124 / VKM B-2133 / 20Z)</name>
    <name type="common">Methylomicrobium alcaliphilum</name>
    <dbReference type="NCBI Taxonomy" id="1091494"/>
    <lineage>
        <taxon>Bacteria</taxon>
        <taxon>Pseudomonadati</taxon>
        <taxon>Pseudomonadota</taxon>
        <taxon>Gammaproteobacteria</taxon>
        <taxon>Methylococcales</taxon>
        <taxon>Methylococcaceae</taxon>
        <taxon>Methylotuvimicrobium</taxon>
    </lineage>
</organism>
<proteinExistence type="predicted"/>
<feature type="domain" description="Phosphoribosyltransferase" evidence="3">
    <location>
        <begin position="15"/>
        <end position="147"/>
    </location>
</feature>
<evidence type="ECO:0000313" key="4">
    <source>
        <dbReference type="EMBL" id="CCE25306.1"/>
    </source>
</evidence>
<accession>G4SXE2</accession>
<reference evidence="5" key="1">
    <citation type="journal article" date="2012" name="J. Bacteriol.">
        <title>Genome sequence of the haloalkaliphilic methanotrophic bacterium Methylomicrobium alcaliphilum 20Z.</title>
        <authorList>
            <person name="Vuilleumier S."/>
            <person name="Khmelenina V.N."/>
            <person name="Bringel F."/>
            <person name="Reshetnikov A.S."/>
            <person name="Lajus A."/>
            <person name="Mangenot S."/>
            <person name="Rouy Z."/>
            <person name="Op den Camp H.J."/>
            <person name="Jetten M.S."/>
            <person name="Dispirito A.A."/>
            <person name="Dunfield P."/>
            <person name="Klotz M.G."/>
            <person name="Semrau J.D."/>
            <person name="Stein L.Y."/>
            <person name="Barbe V."/>
            <person name="Medigue C."/>
            <person name="Trotsenko Y.A."/>
            <person name="Kalyuzhnaya M.G."/>
        </authorList>
    </citation>
    <scope>NUCLEOTIDE SEQUENCE [LARGE SCALE GENOMIC DNA]</scope>
    <source>
        <strain evidence="5">DSM 19304 / NCIMB 14124 / VKM B-2133 / 20Z</strain>
    </source>
</reference>
<dbReference type="Gene3D" id="3.40.50.2020">
    <property type="match status" value="1"/>
</dbReference>
<dbReference type="KEGG" id="mah:MEALZ_3648"/>
<dbReference type="SUPFAM" id="SSF53271">
    <property type="entry name" value="PRTase-like"/>
    <property type="match status" value="1"/>
</dbReference>
<dbReference type="EMBL" id="FO082060">
    <property type="protein sequence ID" value="CCE25306.1"/>
    <property type="molecule type" value="Genomic_DNA"/>
</dbReference>
<name>G4SXE2_META2</name>
<dbReference type="Proteomes" id="UP000008315">
    <property type="component" value="Chromosome"/>
</dbReference>
<dbReference type="PATRIC" id="fig|271065.3.peg.3766"/>
<sequence length="208" mass="23863">MQNNFTAKIISLQEAYSVSHRLALDIMKSSVSFDIVIAVARGGMFPARLMCDFLNIGQLASMQIKHYQSGAEILKHTEIIDPITVDISGKKVLIVDDVNDTGETLIEAVNHVQSLKPALLKTAVLHEKKNTVFEADFSIERLDEWKWLVYEWAAAEDILNFLKNDGMLQQNIETIRDHLDKKYDLFIEHRLLHDILQMEQNYTFRTTS</sequence>
<gene>
    <name evidence="4" type="ordered locus">MEALZ_3648</name>
</gene>
<keyword evidence="1" id="KW-0328">Glycosyltransferase</keyword>
<evidence type="ECO:0000256" key="1">
    <source>
        <dbReference type="ARBA" id="ARBA00022676"/>
    </source>
</evidence>
<protein>
    <recommendedName>
        <fullName evidence="3">Phosphoribosyltransferase domain-containing protein</fullName>
    </recommendedName>
</protein>
<evidence type="ECO:0000313" key="5">
    <source>
        <dbReference type="Proteomes" id="UP000008315"/>
    </source>
</evidence>
<dbReference type="HOGENOM" id="CLU_080904_0_1_6"/>
<dbReference type="InterPro" id="IPR000836">
    <property type="entry name" value="PRTase_dom"/>
</dbReference>
<dbReference type="RefSeq" id="WP_014150061.1">
    <property type="nucleotide sequence ID" value="NC_016112.1"/>
</dbReference>
<dbReference type="CDD" id="cd06223">
    <property type="entry name" value="PRTases_typeI"/>
    <property type="match status" value="1"/>
</dbReference>
<dbReference type="InterPro" id="IPR029057">
    <property type="entry name" value="PRTase-like"/>
</dbReference>
<keyword evidence="5" id="KW-1185">Reference proteome</keyword>